<dbReference type="GO" id="GO:0009507">
    <property type="term" value="C:chloroplast"/>
    <property type="evidence" value="ECO:0007669"/>
    <property type="project" value="UniProtKB-SubCell"/>
</dbReference>
<comment type="similarity">
    <text evidence="11">Belongs to the thioredoxin family. Plant CITRX-type subfamily.</text>
</comment>
<evidence type="ECO:0000259" key="12">
    <source>
        <dbReference type="PROSITE" id="PS51352"/>
    </source>
</evidence>
<accession>A0A5J4Z3S5</accession>
<proteinExistence type="inferred from homology"/>
<protein>
    <submittedName>
        <fullName evidence="13">Thioredoxin Y, chloroplastic</fullName>
    </submittedName>
</protein>
<comment type="caution">
    <text evidence="13">The sequence shown here is derived from an EMBL/GenBank/DDBJ whole genome shotgun (WGS) entry which is preliminary data.</text>
</comment>
<evidence type="ECO:0000313" key="13">
    <source>
        <dbReference type="EMBL" id="KAA8497613.1"/>
    </source>
</evidence>
<evidence type="ECO:0000256" key="8">
    <source>
        <dbReference type="ARBA" id="ARBA00023002"/>
    </source>
</evidence>
<dbReference type="PROSITE" id="PS51352">
    <property type="entry name" value="THIOREDOXIN_2"/>
    <property type="match status" value="1"/>
</dbReference>
<comment type="subcellular location">
    <subcellularLocation>
        <location evidence="2">Plastid</location>
        <location evidence="2">Chloroplast</location>
    </subcellularLocation>
</comment>
<evidence type="ECO:0000256" key="1">
    <source>
        <dbReference type="ARBA" id="ARBA00003318"/>
    </source>
</evidence>
<name>A0A5J4Z3S5_PORPP</name>
<evidence type="ECO:0000256" key="10">
    <source>
        <dbReference type="ARBA" id="ARBA00023284"/>
    </source>
</evidence>
<dbReference type="PROSITE" id="PS00194">
    <property type="entry name" value="THIOREDOXIN_1"/>
    <property type="match status" value="1"/>
</dbReference>
<dbReference type="Gene3D" id="3.40.30.10">
    <property type="entry name" value="Glutaredoxin"/>
    <property type="match status" value="1"/>
</dbReference>
<keyword evidence="8" id="KW-0560">Oxidoreductase</keyword>
<dbReference type="Proteomes" id="UP000324585">
    <property type="component" value="Unassembled WGS sequence"/>
</dbReference>
<gene>
    <name evidence="13" type="ORF">FVE85_5198</name>
</gene>
<keyword evidence="10" id="KW-0676">Redox-active center</keyword>
<keyword evidence="5" id="KW-0934">Plastid</keyword>
<dbReference type="Pfam" id="PF00085">
    <property type="entry name" value="Thioredoxin"/>
    <property type="match status" value="1"/>
</dbReference>
<evidence type="ECO:0000256" key="2">
    <source>
        <dbReference type="ARBA" id="ARBA00004229"/>
    </source>
</evidence>
<keyword evidence="6" id="KW-0809">Transit peptide</keyword>
<evidence type="ECO:0000256" key="5">
    <source>
        <dbReference type="ARBA" id="ARBA00022640"/>
    </source>
</evidence>
<dbReference type="PANTHER" id="PTHR47834">
    <property type="entry name" value="THIOREDOXIN-LIKE PROTEIN CITRX, CHLOROPLASTIC"/>
    <property type="match status" value="1"/>
</dbReference>
<keyword evidence="4" id="KW-0150">Chloroplast</keyword>
<dbReference type="PRINTS" id="PR00421">
    <property type="entry name" value="THIOREDOXIN"/>
</dbReference>
<evidence type="ECO:0000256" key="11">
    <source>
        <dbReference type="ARBA" id="ARBA00024039"/>
    </source>
</evidence>
<comment type="function">
    <text evidence="1">Participates in various redox reactions through the reversible oxidation of its active center dithiol to a disulfide and catalyzes dithiol-disulfide exchange reactions.</text>
</comment>
<keyword evidence="3" id="KW-0813">Transport</keyword>
<evidence type="ECO:0000256" key="4">
    <source>
        <dbReference type="ARBA" id="ARBA00022528"/>
    </source>
</evidence>
<dbReference type="InterPro" id="IPR013766">
    <property type="entry name" value="Thioredoxin_domain"/>
</dbReference>
<dbReference type="InterPro" id="IPR044182">
    <property type="entry name" value="CITRX"/>
</dbReference>
<dbReference type="GO" id="GO:0015035">
    <property type="term" value="F:protein-disulfide reductase activity"/>
    <property type="evidence" value="ECO:0007669"/>
    <property type="project" value="InterPro"/>
</dbReference>
<dbReference type="AlphaFoldDB" id="A0A5J4Z3S5"/>
<dbReference type="SUPFAM" id="SSF52833">
    <property type="entry name" value="Thioredoxin-like"/>
    <property type="match status" value="1"/>
</dbReference>
<dbReference type="PANTHER" id="PTHR47834:SF2">
    <property type="entry name" value="THIOREDOXIN-LIKE PROTEIN CITRX, CHLOROPLASTIC"/>
    <property type="match status" value="1"/>
</dbReference>
<dbReference type="EMBL" id="VRMN01000001">
    <property type="protein sequence ID" value="KAA8497613.1"/>
    <property type="molecule type" value="Genomic_DNA"/>
</dbReference>
<dbReference type="InterPro" id="IPR036249">
    <property type="entry name" value="Thioredoxin-like_sf"/>
</dbReference>
<feature type="domain" description="Thioredoxin" evidence="12">
    <location>
        <begin position="37"/>
        <end position="154"/>
    </location>
</feature>
<keyword evidence="9" id="KW-1015">Disulfide bond</keyword>
<sequence>MGAMAGFVAGGGARVDVRHAQMRSQCAWARGAQAAMVRPARRAAALQMVRKVNSEELEVELQNLGEMPMIVDFYATWCGPCQFLVPELEKLEKQYAGRIKILKVDSDEEADLCTALKIRGLPTLMFIQSGTLKYRMEGALAAEQLAMISEQADRNPQRFIVAQEKLFAPSMSRVLPLEPRIFRQRLTHFFHHHCFYRRQDGLDLLTTRTIPDRVCTFTVEQNQF</sequence>
<dbReference type="OrthoDB" id="2121326at2759"/>
<evidence type="ECO:0000256" key="7">
    <source>
        <dbReference type="ARBA" id="ARBA00022982"/>
    </source>
</evidence>
<dbReference type="GO" id="GO:0045454">
    <property type="term" value="P:cell redox homeostasis"/>
    <property type="evidence" value="ECO:0007669"/>
    <property type="project" value="InterPro"/>
</dbReference>
<reference evidence="14" key="1">
    <citation type="journal article" date="2019" name="Nat. Commun.">
        <title>Expansion of phycobilisome linker gene families in mesophilic red algae.</title>
        <authorList>
            <person name="Lee J."/>
            <person name="Kim D."/>
            <person name="Bhattacharya D."/>
            <person name="Yoon H.S."/>
        </authorList>
    </citation>
    <scope>NUCLEOTIDE SEQUENCE [LARGE SCALE GENOMIC DNA]</scope>
    <source>
        <strain evidence="14">CCMP 1328</strain>
    </source>
</reference>
<evidence type="ECO:0000256" key="9">
    <source>
        <dbReference type="ARBA" id="ARBA00023157"/>
    </source>
</evidence>
<evidence type="ECO:0000313" key="14">
    <source>
        <dbReference type="Proteomes" id="UP000324585"/>
    </source>
</evidence>
<evidence type="ECO:0000256" key="3">
    <source>
        <dbReference type="ARBA" id="ARBA00022448"/>
    </source>
</evidence>
<keyword evidence="7" id="KW-0249">Electron transport</keyword>
<keyword evidence="14" id="KW-1185">Reference proteome</keyword>
<evidence type="ECO:0000256" key="6">
    <source>
        <dbReference type="ARBA" id="ARBA00022946"/>
    </source>
</evidence>
<organism evidence="13 14">
    <name type="scientific">Porphyridium purpureum</name>
    <name type="common">Red alga</name>
    <name type="synonym">Porphyridium cruentum</name>
    <dbReference type="NCBI Taxonomy" id="35688"/>
    <lineage>
        <taxon>Eukaryota</taxon>
        <taxon>Rhodophyta</taxon>
        <taxon>Bangiophyceae</taxon>
        <taxon>Porphyridiales</taxon>
        <taxon>Porphyridiaceae</taxon>
        <taxon>Porphyridium</taxon>
    </lineage>
</organism>
<dbReference type="InterPro" id="IPR017937">
    <property type="entry name" value="Thioredoxin_CS"/>
</dbReference>
<dbReference type="CDD" id="cd02947">
    <property type="entry name" value="TRX_family"/>
    <property type="match status" value="1"/>
</dbReference>